<dbReference type="InterPro" id="IPR050665">
    <property type="entry name" value="Cytochrome_P450_Monooxygen"/>
</dbReference>
<dbReference type="Pfam" id="PF00067">
    <property type="entry name" value="p450"/>
    <property type="match status" value="1"/>
</dbReference>
<dbReference type="GO" id="GO:0016705">
    <property type="term" value="F:oxidoreductase activity, acting on paired donors, with incorporation or reduction of molecular oxygen"/>
    <property type="evidence" value="ECO:0007669"/>
    <property type="project" value="InterPro"/>
</dbReference>
<keyword evidence="3" id="KW-0349">Heme</keyword>
<protein>
    <submittedName>
        <fullName evidence="11">Uncharacterized protein</fullName>
    </submittedName>
</protein>
<evidence type="ECO:0000256" key="1">
    <source>
        <dbReference type="ARBA" id="ARBA00004370"/>
    </source>
</evidence>
<evidence type="ECO:0000313" key="12">
    <source>
        <dbReference type="Proteomes" id="UP001153076"/>
    </source>
</evidence>
<dbReference type="InterPro" id="IPR036396">
    <property type="entry name" value="Cyt_P450_sf"/>
</dbReference>
<evidence type="ECO:0000256" key="6">
    <source>
        <dbReference type="ARBA" id="ARBA00022989"/>
    </source>
</evidence>
<evidence type="ECO:0000256" key="7">
    <source>
        <dbReference type="ARBA" id="ARBA00023002"/>
    </source>
</evidence>
<comment type="subcellular location">
    <subcellularLocation>
        <location evidence="1">Membrane</location>
    </subcellularLocation>
</comment>
<keyword evidence="9" id="KW-0503">Monooxygenase</keyword>
<name>A0A9Q1L0S6_9CARY</name>
<evidence type="ECO:0000256" key="4">
    <source>
        <dbReference type="ARBA" id="ARBA00022692"/>
    </source>
</evidence>
<dbReference type="AlphaFoldDB" id="A0A9Q1L0S6"/>
<reference evidence="11" key="1">
    <citation type="submission" date="2022-04" db="EMBL/GenBank/DDBJ databases">
        <title>Carnegiea gigantea Genome sequencing and assembly v2.</title>
        <authorList>
            <person name="Copetti D."/>
            <person name="Sanderson M.J."/>
            <person name="Burquez A."/>
            <person name="Wojciechowski M.F."/>
        </authorList>
    </citation>
    <scope>NUCLEOTIDE SEQUENCE</scope>
    <source>
        <strain evidence="11">SGP5-SGP5p</strain>
        <tissue evidence="11">Aerial part</tissue>
    </source>
</reference>
<dbReference type="PANTHER" id="PTHR24282:SF255">
    <property type="entry name" value="CYTOCHROME P450 72A11-RELATED"/>
    <property type="match status" value="1"/>
</dbReference>
<dbReference type="PANTHER" id="PTHR24282">
    <property type="entry name" value="CYTOCHROME P450 FAMILY MEMBER"/>
    <property type="match status" value="1"/>
</dbReference>
<keyword evidence="8" id="KW-0408">Iron</keyword>
<sequence length="219" mass="24712">MGSTPKDCQPCIPYGDVEHALPAFCEGCAEMIDKWEKLIAEAGPSELDVWPYLTELSADVISRAAFGSSYGESKKQEVREIDVSLTRERRKWRQSDLLGILMDSNFGWGPRICIREKFVVTEAKMALLMILQRFLLQLSPSYAHAPMIIFFVKPQHGAQIIFTQALKTCMEFFKYLNSPVKIAQILPSPQLIVASFTVIQDLPSIMANDSYILLFGNEL</sequence>
<evidence type="ECO:0000256" key="10">
    <source>
        <dbReference type="ARBA" id="ARBA00023136"/>
    </source>
</evidence>
<keyword evidence="4" id="KW-0812">Transmembrane</keyword>
<dbReference type="OrthoDB" id="1470350at2759"/>
<evidence type="ECO:0000256" key="8">
    <source>
        <dbReference type="ARBA" id="ARBA00023004"/>
    </source>
</evidence>
<dbReference type="Proteomes" id="UP001153076">
    <property type="component" value="Unassembled WGS sequence"/>
</dbReference>
<comment type="caution">
    <text evidence="11">The sequence shown here is derived from an EMBL/GenBank/DDBJ whole genome shotgun (WGS) entry which is preliminary data.</text>
</comment>
<dbReference type="GO" id="GO:0020037">
    <property type="term" value="F:heme binding"/>
    <property type="evidence" value="ECO:0007669"/>
    <property type="project" value="InterPro"/>
</dbReference>
<proteinExistence type="inferred from homology"/>
<keyword evidence="12" id="KW-1185">Reference proteome</keyword>
<keyword evidence="10" id="KW-0472">Membrane</keyword>
<keyword evidence="7" id="KW-0560">Oxidoreductase</keyword>
<keyword evidence="5" id="KW-0479">Metal-binding</keyword>
<evidence type="ECO:0000256" key="3">
    <source>
        <dbReference type="ARBA" id="ARBA00022617"/>
    </source>
</evidence>
<dbReference type="EMBL" id="JAKOGI010000005">
    <property type="protein sequence ID" value="KAJ8452409.1"/>
    <property type="molecule type" value="Genomic_DNA"/>
</dbReference>
<keyword evidence="6" id="KW-1133">Transmembrane helix</keyword>
<accession>A0A9Q1L0S6</accession>
<evidence type="ECO:0000256" key="2">
    <source>
        <dbReference type="ARBA" id="ARBA00010617"/>
    </source>
</evidence>
<dbReference type="InterPro" id="IPR001128">
    <property type="entry name" value="Cyt_P450"/>
</dbReference>
<dbReference type="Gene3D" id="1.10.630.10">
    <property type="entry name" value="Cytochrome P450"/>
    <property type="match status" value="2"/>
</dbReference>
<dbReference type="SUPFAM" id="SSF48264">
    <property type="entry name" value="Cytochrome P450"/>
    <property type="match status" value="1"/>
</dbReference>
<organism evidence="11 12">
    <name type="scientific">Carnegiea gigantea</name>
    <dbReference type="NCBI Taxonomy" id="171969"/>
    <lineage>
        <taxon>Eukaryota</taxon>
        <taxon>Viridiplantae</taxon>
        <taxon>Streptophyta</taxon>
        <taxon>Embryophyta</taxon>
        <taxon>Tracheophyta</taxon>
        <taxon>Spermatophyta</taxon>
        <taxon>Magnoliopsida</taxon>
        <taxon>eudicotyledons</taxon>
        <taxon>Gunneridae</taxon>
        <taxon>Pentapetalae</taxon>
        <taxon>Caryophyllales</taxon>
        <taxon>Cactineae</taxon>
        <taxon>Cactaceae</taxon>
        <taxon>Cactoideae</taxon>
        <taxon>Echinocereeae</taxon>
        <taxon>Carnegiea</taxon>
    </lineage>
</organism>
<evidence type="ECO:0000313" key="11">
    <source>
        <dbReference type="EMBL" id="KAJ8452409.1"/>
    </source>
</evidence>
<evidence type="ECO:0000256" key="9">
    <source>
        <dbReference type="ARBA" id="ARBA00023033"/>
    </source>
</evidence>
<comment type="similarity">
    <text evidence="2">Belongs to the cytochrome P450 family.</text>
</comment>
<evidence type="ECO:0000256" key="5">
    <source>
        <dbReference type="ARBA" id="ARBA00022723"/>
    </source>
</evidence>
<dbReference type="GO" id="GO:0004497">
    <property type="term" value="F:monooxygenase activity"/>
    <property type="evidence" value="ECO:0007669"/>
    <property type="project" value="UniProtKB-KW"/>
</dbReference>
<dbReference type="GO" id="GO:0005506">
    <property type="term" value="F:iron ion binding"/>
    <property type="evidence" value="ECO:0007669"/>
    <property type="project" value="InterPro"/>
</dbReference>
<dbReference type="GO" id="GO:0016020">
    <property type="term" value="C:membrane"/>
    <property type="evidence" value="ECO:0007669"/>
    <property type="project" value="UniProtKB-SubCell"/>
</dbReference>
<gene>
    <name evidence="11" type="ORF">Cgig2_006214</name>
</gene>